<sequence length="125" mass="14107">MPSLGDLVQKALYLGVGIASYATEKAGVTLQEIRAQGQKLADEMVARGEMTAEEARKYVDDLIQQAQQNPPTTSNTSETKEPRRIEIISEDEEESNSPQSENVDDLQKQLEYLQEELKRLKREKP</sequence>
<feature type="region of interest" description="Disordered" evidence="1">
    <location>
        <begin position="56"/>
        <end position="106"/>
    </location>
</feature>
<reference evidence="3" key="1">
    <citation type="submission" date="2017-05" db="EMBL/GenBank/DDBJ databases">
        <title>Physiological properties and genetic analysis related to exopolysaccharide production of fresh-water unicellular cyanobacterium Aphanothece sacrum, Suizenji Nori, that has been cultured as a food source in Japan.</title>
        <authorList>
            <person name="Kanesaki Y."/>
            <person name="Yoshikawa S."/>
            <person name="Ohki K."/>
        </authorList>
    </citation>
    <scope>NUCLEOTIDE SEQUENCE [LARGE SCALE GENOMIC DNA]</scope>
    <source>
        <strain evidence="3">FPU1</strain>
    </source>
</reference>
<dbReference type="AlphaFoldDB" id="A0A401IK43"/>
<keyword evidence="3" id="KW-1185">Reference proteome</keyword>
<proteinExistence type="predicted"/>
<evidence type="ECO:0000256" key="1">
    <source>
        <dbReference type="SAM" id="MobiDB-lite"/>
    </source>
</evidence>
<gene>
    <name evidence="2" type="ORF">AsFPU1_3103</name>
</gene>
<accession>A0A401IK43</accession>
<dbReference type="RefSeq" id="WP_124972467.1">
    <property type="nucleotide sequence ID" value="NZ_BDQK01000013.1"/>
</dbReference>
<dbReference type="OrthoDB" id="495409at2"/>
<feature type="compositionally biased region" description="Polar residues" evidence="1">
    <location>
        <begin position="64"/>
        <end position="77"/>
    </location>
</feature>
<name>A0A401IK43_APHSA</name>
<evidence type="ECO:0000313" key="3">
    <source>
        <dbReference type="Proteomes" id="UP000287247"/>
    </source>
</evidence>
<dbReference type="Proteomes" id="UP000287247">
    <property type="component" value="Unassembled WGS sequence"/>
</dbReference>
<organism evidence="2 3">
    <name type="scientific">Aphanothece sacrum FPU1</name>
    <dbReference type="NCBI Taxonomy" id="1920663"/>
    <lineage>
        <taxon>Bacteria</taxon>
        <taxon>Bacillati</taxon>
        <taxon>Cyanobacteriota</taxon>
        <taxon>Cyanophyceae</taxon>
        <taxon>Oscillatoriophycideae</taxon>
        <taxon>Chroococcales</taxon>
        <taxon>Aphanothecaceae</taxon>
        <taxon>Aphanothece</taxon>
    </lineage>
</organism>
<evidence type="ECO:0000313" key="2">
    <source>
        <dbReference type="EMBL" id="GBF81685.1"/>
    </source>
</evidence>
<protein>
    <recommendedName>
        <fullName evidence="4">Phasin family protein</fullName>
    </recommendedName>
</protein>
<dbReference type="EMBL" id="BDQK01000013">
    <property type="protein sequence ID" value="GBF81685.1"/>
    <property type="molecule type" value="Genomic_DNA"/>
</dbReference>
<feature type="compositionally biased region" description="Basic and acidic residues" evidence="1">
    <location>
        <begin position="78"/>
        <end position="87"/>
    </location>
</feature>
<evidence type="ECO:0008006" key="4">
    <source>
        <dbReference type="Google" id="ProtNLM"/>
    </source>
</evidence>
<comment type="caution">
    <text evidence="2">The sequence shown here is derived from an EMBL/GenBank/DDBJ whole genome shotgun (WGS) entry which is preliminary data.</text>
</comment>